<dbReference type="PIRSF" id="PIRSF000103">
    <property type="entry name" value="HIBADH"/>
    <property type="match status" value="1"/>
</dbReference>
<keyword evidence="6" id="KW-1185">Reference proteome</keyword>
<dbReference type="PANTHER" id="PTHR43060">
    <property type="entry name" value="3-HYDROXYISOBUTYRATE DEHYDROGENASE-LIKE 1, MITOCHONDRIAL-RELATED"/>
    <property type="match status" value="1"/>
</dbReference>
<evidence type="ECO:0000313" key="5">
    <source>
        <dbReference type="EMBL" id="MFC3183267.1"/>
    </source>
</evidence>
<sequence>MRCNTLKVGFIGLGDQGGPMAEALAETHELYVWARRPKMLAGFANKGARLMETAQAVARSVEVLCLCLPGDAELHDLVFDGGLADALPHGATVINHATGDPDTAALTAERLTAKGLRYLDAPVGGGRPSAASRSLTCFVGGDADTLCFCTPVIARHSSNIRLMGGPGAGQMTKLLNNALTVSNLRNLVEVFCLAARAGVNLLSLQAALATSSGGSFFTQLVCSFSGWADSKSQQGNFRGVCRRPKPRMAKWHAAAETTKQTQFQEI</sequence>
<dbReference type="EMBL" id="JBHRTO010000003">
    <property type="protein sequence ID" value="MFC3183267.1"/>
    <property type="molecule type" value="Genomic_DNA"/>
</dbReference>
<keyword evidence="2" id="KW-0520">NAD</keyword>
<feature type="domain" description="3-hydroxyisobutyrate dehydrogenase-like NAD-binding" evidence="4">
    <location>
        <begin position="167"/>
        <end position="219"/>
    </location>
</feature>
<evidence type="ECO:0000259" key="4">
    <source>
        <dbReference type="Pfam" id="PF14833"/>
    </source>
</evidence>
<dbReference type="InterPro" id="IPR036291">
    <property type="entry name" value="NAD(P)-bd_dom_sf"/>
</dbReference>
<protein>
    <submittedName>
        <fullName evidence="5">NAD(P)-dependent oxidoreductase</fullName>
        <ecNumber evidence="5">1.1.-.-</ecNumber>
    </submittedName>
</protein>
<evidence type="ECO:0000259" key="3">
    <source>
        <dbReference type="Pfam" id="PF03446"/>
    </source>
</evidence>
<reference evidence="6" key="1">
    <citation type="journal article" date="2019" name="Int. J. Syst. Evol. Microbiol.">
        <title>The Global Catalogue of Microorganisms (GCM) 10K type strain sequencing project: providing services to taxonomists for standard genome sequencing and annotation.</title>
        <authorList>
            <consortium name="The Broad Institute Genomics Platform"/>
            <consortium name="The Broad Institute Genome Sequencing Center for Infectious Disease"/>
            <person name="Wu L."/>
            <person name="Ma J."/>
        </authorList>
    </citation>
    <scope>NUCLEOTIDE SEQUENCE [LARGE SCALE GENOMIC DNA]</scope>
    <source>
        <strain evidence="6">KCTC 52039</strain>
    </source>
</reference>
<keyword evidence="1 5" id="KW-0560">Oxidoreductase</keyword>
<dbReference type="Pfam" id="PF03446">
    <property type="entry name" value="NAD_binding_2"/>
    <property type="match status" value="1"/>
</dbReference>
<evidence type="ECO:0000256" key="1">
    <source>
        <dbReference type="ARBA" id="ARBA00023002"/>
    </source>
</evidence>
<dbReference type="InterPro" id="IPR008927">
    <property type="entry name" value="6-PGluconate_DH-like_C_sf"/>
</dbReference>
<dbReference type="InterPro" id="IPR006115">
    <property type="entry name" value="6PGDH_NADP-bd"/>
</dbReference>
<proteinExistence type="predicted"/>
<dbReference type="GO" id="GO:0016491">
    <property type="term" value="F:oxidoreductase activity"/>
    <property type="evidence" value="ECO:0007669"/>
    <property type="project" value="UniProtKB-KW"/>
</dbReference>
<dbReference type="RefSeq" id="WP_380074952.1">
    <property type="nucleotide sequence ID" value="NZ_JBHRTO010000003.1"/>
</dbReference>
<dbReference type="Pfam" id="PF14833">
    <property type="entry name" value="NAD_binding_11"/>
    <property type="match status" value="1"/>
</dbReference>
<comment type="caution">
    <text evidence="5">The sequence shown here is derived from an EMBL/GenBank/DDBJ whole genome shotgun (WGS) entry which is preliminary data.</text>
</comment>
<dbReference type="Gene3D" id="1.10.1040.10">
    <property type="entry name" value="N-(1-d-carboxylethyl)-l-norvaline Dehydrogenase, domain 2"/>
    <property type="match status" value="1"/>
</dbReference>
<dbReference type="InterPro" id="IPR029154">
    <property type="entry name" value="HIBADH-like_NADP-bd"/>
</dbReference>
<dbReference type="Gene3D" id="3.40.50.720">
    <property type="entry name" value="NAD(P)-binding Rossmann-like Domain"/>
    <property type="match status" value="1"/>
</dbReference>
<gene>
    <name evidence="5" type="ORF">ACFOGH_19900</name>
</gene>
<name>A0ABV7J7C6_9RHOB</name>
<organism evidence="5 6">
    <name type="scientific">Cypionkella sinensis</name>
    <dbReference type="NCBI Taxonomy" id="1756043"/>
    <lineage>
        <taxon>Bacteria</taxon>
        <taxon>Pseudomonadati</taxon>
        <taxon>Pseudomonadota</taxon>
        <taxon>Alphaproteobacteria</taxon>
        <taxon>Rhodobacterales</taxon>
        <taxon>Paracoccaceae</taxon>
        <taxon>Cypionkella</taxon>
    </lineage>
</organism>
<accession>A0ABV7J7C6</accession>
<evidence type="ECO:0000313" key="6">
    <source>
        <dbReference type="Proteomes" id="UP001595547"/>
    </source>
</evidence>
<evidence type="ECO:0000256" key="2">
    <source>
        <dbReference type="ARBA" id="ARBA00023027"/>
    </source>
</evidence>
<feature type="domain" description="6-phosphogluconate dehydrogenase NADP-binding" evidence="3">
    <location>
        <begin position="7"/>
        <end position="164"/>
    </location>
</feature>
<dbReference type="Proteomes" id="UP001595547">
    <property type="component" value="Unassembled WGS sequence"/>
</dbReference>
<dbReference type="EC" id="1.1.-.-" evidence="5"/>
<dbReference type="SUPFAM" id="SSF51735">
    <property type="entry name" value="NAD(P)-binding Rossmann-fold domains"/>
    <property type="match status" value="1"/>
</dbReference>
<dbReference type="SUPFAM" id="SSF48179">
    <property type="entry name" value="6-phosphogluconate dehydrogenase C-terminal domain-like"/>
    <property type="match status" value="1"/>
</dbReference>
<dbReference type="InterPro" id="IPR013328">
    <property type="entry name" value="6PGD_dom2"/>
</dbReference>
<dbReference type="PANTHER" id="PTHR43060:SF15">
    <property type="entry name" value="3-HYDROXYISOBUTYRATE DEHYDROGENASE-LIKE 1, MITOCHONDRIAL-RELATED"/>
    <property type="match status" value="1"/>
</dbReference>
<dbReference type="InterPro" id="IPR015815">
    <property type="entry name" value="HIBADH-related"/>
</dbReference>